<proteinExistence type="predicted"/>
<evidence type="ECO:0000259" key="3">
    <source>
        <dbReference type="Pfam" id="PF13649"/>
    </source>
</evidence>
<dbReference type="Gene3D" id="3.40.50.150">
    <property type="entry name" value="Vaccinia Virus protein VP39"/>
    <property type="match status" value="1"/>
</dbReference>
<evidence type="ECO:0000256" key="1">
    <source>
        <dbReference type="ARBA" id="ARBA00022603"/>
    </source>
</evidence>
<gene>
    <name evidence="4" type="ORF">OF850_18710</name>
</gene>
<evidence type="ECO:0000313" key="5">
    <source>
        <dbReference type="Proteomes" id="UP001526430"/>
    </source>
</evidence>
<feature type="domain" description="Methyltransferase" evidence="3">
    <location>
        <begin position="45"/>
        <end position="135"/>
    </location>
</feature>
<dbReference type="PANTHER" id="PTHR43861">
    <property type="entry name" value="TRANS-ACONITATE 2-METHYLTRANSFERASE-RELATED"/>
    <property type="match status" value="1"/>
</dbReference>
<dbReference type="InterPro" id="IPR041698">
    <property type="entry name" value="Methyltransf_25"/>
</dbReference>
<dbReference type="SUPFAM" id="SSF53335">
    <property type="entry name" value="S-adenosyl-L-methionine-dependent methyltransferases"/>
    <property type="match status" value="1"/>
</dbReference>
<protein>
    <submittedName>
        <fullName evidence="4">Class I SAM-dependent methyltransferase</fullName>
    </submittedName>
</protein>
<dbReference type="Proteomes" id="UP001526430">
    <property type="component" value="Unassembled WGS sequence"/>
</dbReference>
<keyword evidence="5" id="KW-1185">Reference proteome</keyword>
<dbReference type="RefSeq" id="WP_301591866.1">
    <property type="nucleotide sequence ID" value="NZ_JAPFQI010000019.1"/>
</dbReference>
<evidence type="ECO:0000313" key="4">
    <source>
        <dbReference type="EMBL" id="MCW8087659.1"/>
    </source>
</evidence>
<comment type="caution">
    <text evidence="4">The sequence shown here is derived from an EMBL/GenBank/DDBJ whole genome shotgun (WGS) entry which is preliminary data.</text>
</comment>
<dbReference type="CDD" id="cd02440">
    <property type="entry name" value="AdoMet_MTases"/>
    <property type="match status" value="1"/>
</dbReference>
<dbReference type="GO" id="GO:0008168">
    <property type="term" value="F:methyltransferase activity"/>
    <property type="evidence" value="ECO:0007669"/>
    <property type="project" value="UniProtKB-KW"/>
</dbReference>
<evidence type="ECO:0000256" key="2">
    <source>
        <dbReference type="ARBA" id="ARBA00022679"/>
    </source>
</evidence>
<dbReference type="InterPro" id="IPR029063">
    <property type="entry name" value="SAM-dependent_MTases_sf"/>
</dbReference>
<sequence>MAECGVDSVAYYDRNAKRFAADTGSLDMAALHERFLRHVPKGGRILDAGCGVGRDSVAFVERGFTVLAFDASAEMVRLAKQWVAGRAEVLQMRFEDVAWREEFDGIWACASLLHVPKAEFSAVAKRLASALRPWGALYLSFKLGKGEREIAGRHFVNHTEETMGAALHGTSLALTEIWTTGDVRPGRSGERWINAIAKRTCVVSSPVSVQAVVP</sequence>
<keyword evidence="1 4" id="KW-0489">Methyltransferase</keyword>
<keyword evidence="2" id="KW-0808">Transferase</keyword>
<accession>A0ABT3NZS7</accession>
<reference evidence="4 5" key="1">
    <citation type="submission" date="2022-10" db="EMBL/GenBank/DDBJ databases">
        <title>Roseococcus glaciei nov., sp. nov., isolated from glacier.</title>
        <authorList>
            <person name="Liu Q."/>
            <person name="Xin Y.-H."/>
        </authorList>
    </citation>
    <scope>NUCLEOTIDE SEQUENCE [LARGE SCALE GENOMIC DNA]</scope>
    <source>
        <strain evidence="4 5">MDT2-1-1</strain>
    </source>
</reference>
<dbReference type="Pfam" id="PF13649">
    <property type="entry name" value="Methyltransf_25"/>
    <property type="match status" value="1"/>
</dbReference>
<organism evidence="4 5">
    <name type="scientific">Sabulicella glaciei</name>
    <dbReference type="NCBI Taxonomy" id="2984948"/>
    <lineage>
        <taxon>Bacteria</taxon>
        <taxon>Pseudomonadati</taxon>
        <taxon>Pseudomonadota</taxon>
        <taxon>Alphaproteobacteria</taxon>
        <taxon>Acetobacterales</taxon>
        <taxon>Acetobacteraceae</taxon>
        <taxon>Sabulicella</taxon>
    </lineage>
</organism>
<dbReference type="GO" id="GO:0032259">
    <property type="term" value="P:methylation"/>
    <property type="evidence" value="ECO:0007669"/>
    <property type="project" value="UniProtKB-KW"/>
</dbReference>
<dbReference type="EMBL" id="JAPFQI010000019">
    <property type="protein sequence ID" value="MCW8087659.1"/>
    <property type="molecule type" value="Genomic_DNA"/>
</dbReference>
<name>A0ABT3NZS7_9PROT</name>
<dbReference type="PANTHER" id="PTHR43861:SF1">
    <property type="entry name" value="TRANS-ACONITATE 2-METHYLTRANSFERASE"/>
    <property type="match status" value="1"/>
</dbReference>